<evidence type="ECO:0000256" key="1">
    <source>
        <dbReference type="SAM" id="SignalP"/>
    </source>
</evidence>
<keyword evidence="1" id="KW-0732">Signal</keyword>
<reference evidence="2 3" key="1">
    <citation type="submission" date="2019-03" db="EMBL/GenBank/DDBJ databases">
        <title>Deep-cultivation of Planctomycetes and their phenomic and genomic characterization uncovers novel biology.</title>
        <authorList>
            <person name="Wiegand S."/>
            <person name="Jogler M."/>
            <person name="Boedeker C."/>
            <person name="Pinto D."/>
            <person name="Vollmers J."/>
            <person name="Rivas-Marin E."/>
            <person name="Kohn T."/>
            <person name="Peeters S.H."/>
            <person name="Heuer A."/>
            <person name="Rast P."/>
            <person name="Oberbeckmann S."/>
            <person name="Bunk B."/>
            <person name="Jeske O."/>
            <person name="Meyerdierks A."/>
            <person name="Storesund J.E."/>
            <person name="Kallscheuer N."/>
            <person name="Luecker S."/>
            <person name="Lage O.M."/>
            <person name="Pohl T."/>
            <person name="Merkel B.J."/>
            <person name="Hornburger P."/>
            <person name="Mueller R.-W."/>
            <person name="Bruemmer F."/>
            <person name="Labrenz M."/>
            <person name="Spormann A.M."/>
            <person name="Op den Camp H."/>
            <person name="Overmann J."/>
            <person name="Amann R."/>
            <person name="Jetten M.S.M."/>
            <person name="Mascher T."/>
            <person name="Medema M.H."/>
            <person name="Devos D.P."/>
            <person name="Kaster A.-K."/>
            <person name="Ovreas L."/>
            <person name="Rohde M."/>
            <person name="Galperin M.Y."/>
            <person name="Jogler C."/>
        </authorList>
    </citation>
    <scope>NUCLEOTIDE SEQUENCE [LARGE SCALE GENOMIC DNA]</scope>
    <source>
        <strain evidence="2 3">Enr13</strain>
    </source>
</reference>
<dbReference type="Proteomes" id="UP000319004">
    <property type="component" value="Chromosome"/>
</dbReference>
<dbReference type="PROSITE" id="PS51257">
    <property type="entry name" value="PROKAR_LIPOPROTEIN"/>
    <property type="match status" value="1"/>
</dbReference>
<protein>
    <submittedName>
        <fullName evidence="2">Uncharacterized protein</fullName>
    </submittedName>
</protein>
<dbReference type="EMBL" id="CP037423">
    <property type="protein sequence ID" value="QDV44863.1"/>
    <property type="molecule type" value="Genomic_DNA"/>
</dbReference>
<feature type="chain" id="PRO_5021696587" evidence="1">
    <location>
        <begin position="26"/>
        <end position="119"/>
    </location>
</feature>
<name>A0A518HVM7_9BACT</name>
<dbReference type="OrthoDB" id="286013at2"/>
<keyword evidence="3" id="KW-1185">Reference proteome</keyword>
<dbReference type="RefSeq" id="WP_145389128.1">
    <property type="nucleotide sequence ID" value="NZ_CP037423.1"/>
</dbReference>
<evidence type="ECO:0000313" key="3">
    <source>
        <dbReference type="Proteomes" id="UP000319004"/>
    </source>
</evidence>
<sequence length="119" mass="12509" precursor="true">MKGLRIFAACTALMIGSLAAVNASAGCCEPAPAPCCESAPVCCCPPPPVPVTFCVVDPVTCCKYPVTVCVPCECAGEIPCYVGCRKGFLGRKILTYKFQCCGECVDIVITKHGRVIVRD</sequence>
<accession>A0A518HVM7</accession>
<dbReference type="AlphaFoldDB" id="A0A518HVM7"/>
<organism evidence="2 3">
    <name type="scientific">Stieleria neptunia</name>
    <dbReference type="NCBI Taxonomy" id="2527979"/>
    <lineage>
        <taxon>Bacteria</taxon>
        <taxon>Pseudomonadati</taxon>
        <taxon>Planctomycetota</taxon>
        <taxon>Planctomycetia</taxon>
        <taxon>Pirellulales</taxon>
        <taxon>Pirellulaceae</taxon>
        <taxon>Stieleria</taxon>
    </lineage>
</organism>
<gene>
    <name evidence="2" type="ORF">Enr13x_47340</name>
</gene>
<evidence type="ECO:0000313" key="2">
    <source>
        <dbReference type="EMBL" id="QDV44863.1"/>
    </source>
</evidence>
<proteinExistence type="predicted"/>
<feature type="signal peptide" evidence="1">
    <location>
        <begin position="1"/>
        <end position="25"/>
    </location>
</feature>
<dbReference type="KEGG" id="snep:Enr13x_47340"/>